<feature type="transmembrane region" description="Helical" evidence="9">
    <location>
        <begin position="612"/>
        <end position="635"/>
    </location>
</feature>
<feature type="site" description="Determinant of potassium independence" evidence="9">
    <location>
        <position position="462"/>
    </location>
</feature>
<keyword evidence="5 9" id="KW-1278">Translocase</keyword>
<dbReference type="Pfam" id="PF03030">
    <property type="entry name" value="H_PPase"/>
    <property type="match status" value="1"/>
</dbReference>
<evidence type="ECO:0000256" key="5">
    <source>
        <dbReference type="ARBA" id="ARBA00022967"/>
    </source>
</evidence>
<dbReference type="NCBIfam" id="NF001951">
    <property type="entry name" value="PRK00733.1-2"/>
    <property type="match status" value="1"/>
</dbReference>
<feature type="transmembrane region" description="Helical" evidence="9">
    <location>
        <begin position="79"/>
        <end position="100"/>
    </location>
</feature>
<name>A0ABS3F7D3_9PROT</name>
<comment type="similarity">
    <text evidence="9">Belongs to the H(+)-translocating pyrophosphatase (TC 3.A.10) family. K(+)-insensitive subfamily.</text>
</comment>
<comment type="cofactor">
    <cofactor evidence="9">
        <name>Mg(2+)</name>
        <dbReference type="ChEBI" id="CHEBI:18420"/>
    </cofactor>
</comment>
<feature type="transmembrane region" description="Helical" evidence="9">
    <location>
        <begin position="55"/>
        <end position="73"/>
    </location>
</feature>
<keyword evidence="11" id="KW-1185">Reference proteome</keyword>
<feature type="transmembrane region" description="Helical" evidence="9">
    <location>
        <begin position="327"/>
        <end position="351"/>
    </location>
</feature>
<feature type="transmembrane region" description="Helical" evidence="9">
    <location>
        <begin position="6"/>
        <end position="27"/>
    </location>
</feature>
<gene>
    <name evidence="9" type="primary">hppA</name>
    <name evidence="10" type="ORF">J0X12_12435</name>
</gene>
<dbReference type="GO" id="GO:0004427">
    <property type="term" value="F:inorganic diphosphate phosphatase activity"/>
    <property type="evidence" value="ECO:0007669"/>
    <property type="project" value="UniProtKB-EC"/>
</dbReference>
<keyword evidence="10" id="KW-0378">Hydrolase</keyword>
<dbReference type="EMBL" id="JAFLNC010000004">
    <property type="protein sequence ID" value="MBO0334430.1"/>
    <property type="molecule type" value="Genomic_DNA"/>
</dbReference>
<dbReference type="RefSeq" id="WP_207046223.1">
    <property type="nucleotide sequence ID" value="NZ_JAFLNC010000004.1"/>
</dbReference>
<feature type="transmembrane region" description="Helical" evidence="9">
    <location>
        <begin position="372"/>
        <end position="397"/>
    </location>
</feature>
<feature type="transmembrane region" description="Helical" evidence="9">
    <location>
        <begin position="120"/>
        <end position="145"/>
    </location>
</feature>
<comment type="caution">
    <text evidence="9">Lacks conserved residue(s) required for the propagation of feature annotation.</text>
</comment>
<keyword evidence="9" id="KW-1003">Cell membrane</keyword>
<keyword evidence="6 9" id="KW-1133">Transmembrane helix</keyword>
<feature type="transmembrane region" description="Helical" evidence="9">
    <location>
        <begin position="288"/>
        <end position="307"/>
    </location>
</feature>
<protein>
    <recommendedName>
        <fullName evidence="9">K(+)-insensitive pyrophosphate-energized proton pump</fullName>
        <ecNumber evidence="9">7.1.3.1</ecNumber>
    </recommendedName>
    <alternativeName>
        <fullName evidence="9">Membrane-bound proton-translocating pyrophosphatase</fullName>
    </alternativeName>
    <alternativeName>
        <fullName evidence="9">Pyrophosphate-energized inorganic pyrophosphatase</fullName>
        <shortName evidence="9">H(+)-PPase</shortName>
    </alternativeName>
</protein>
<comment type="catalytic activity">
    <reaction evidence="9">
        <text>diphosphate + H2O + H(+)(in) = 2 phosphate + 2 H(+)(out)</text>
        <dbReference type="Rhea" id="RHEA:13973"/>
        <dbReference type="ChEBI" id="CHEBI:15377"/>
        <dbReference type="ChEBI" id="CHEBI:15378"/>
        <dbReference type="ChEBI" id="CHEBI:33019"/>
        <dbReference type="ChEBI" id="CHEBI:43474"/>
        <dbReference type="EC" id="7.1.3.1"/>
    </reaction>
</comment>
<feature type="transmembrane region" description="Helical" evidence="9">
    <location>
        <begin position="467"/>
        <end position="484"/>
    </location>
</feature>
<comment type="caution">
    <text evidence="10">The sequence shown here is derived from an EMBL/GenBank/DDBJ whole genome shotgun (WGS) entry which is preliminary data.</text>
</comment>
<dbReference type="NCBIfam" id="NF001960">
    <property type="entry name" value="PRK00733.3-5"/>
    <property type="match status" value="1"/>
</dbReference>
<dbReference type="HAMAP" id="MF_01129">
    <property type="entry name" value="PPase_energized_pump"/>
    <property type="match status" value="1"/>
</dbReference>
<dbReference type="NCBIfam" id="TIGR01104">
    <property type="entry name" value="V_PPase"/>
    <property type="match status" value="1"/>
</dbReference>
<keyword evidence="8 9" id="KW-0472">Membrane</keyword>
<keyword evidence="2 9" id="KW-0813">Transport</keyword>
<proteinExistence type="inferred from homology"/>
<dbReference type="Proteomes" id="UP000664761">
    <property type="component" value="Unassembled WGS sequence"/>
</dbReference>
<feature type="transmembrane region" description="Helical" evidence="9">
    <location>
        <begin position="157"/>
        <end position="175"/>
    </location>
</feature>
<evidence type="ECO:0000313" key="10">
    <source>
        <dbReference type="EMBL" id="MBO0334430.1"/>
    </source>
</evidence>
<comment type="subunit">
    <text evidence="9">Homodimer.</text>
</comment>
<feature type="transmembrane region" description="Helical" evidence="9">
    <location>
        <begin position="233"/>
        <end position="250"/>
    </location>
</feature>
<evidence type="ECO:0000256" key="1">
    <source>
        <dbReference type="ARBA" id="ARBA00004127"/>
    </source>
</evidence>
<dbReference type="PANTHER" id="PTHR31998">
    <property type="entry name" value="K(+)-INSENSITIVE PYROPHOSPHATE-ENERGIZED PROTON PUMP"/>
    <property type="match status" value="1"/>
</dbReference>
<reference evidence="10 11" key="1">
    <citation type="submission" date="2021-03" db="EMBL/GenBank/DDBJ databases">
        <title>Sneathiella sp. CAU 1612 isolated from Kang Won-do.</title>
        <authorList>
            <person name="Kim W."/>
        </authorList>
    </citation>
    <scope>NUCLEOTIDE SEQUENCE [LARGE SCALE GENOMIC DNA]</scope>
    <source>
        <strain evidence="10 11">CAU 1612</strain>
    </source>
</reference>
<evidence type="ECO:0000256" key="7">
    <source>
        <dbReference type="ARBA" id="ARBA00023065"/>
    </source>
</evidence>
<evidence type="ECO:0000313" key="11">
    <source>
        <dbReference type="Proteomes" id="UP000664761"/>
    </source>
</evidence>
<keyword evidence="9" id="KW-0375">Hydrogen ion transport</keyword>
<dbReference type="PIRSF" id="PIRSF001265">
    <property type="entry name" value="H+-PPase"/>
    <property type="match status" value="1"/>
</dbReference>
<sequence length="701" mass="72586">MSVELWIPIICGLLALCYGAYASRSVLAHDAGTEKMQQIAAAIQEGASAYLNRQYLTIGLVGIVIFVILFFLMDIKVAIGFAIGAILSGAAGFIGMNVSVRANVRTAAAAARSLKEGLDVSFTAGAITGLLVVGLALLAVAGYYAYLVSAGVEGRGIVDSLVALSLGASLISIFARLGGGIFTKGADVGADLVGKVEAGIPEDDPRNPAVIADNVGDNVGDCAGMAADLFETYAVTVVATMVLASIYFSGDAVMMTYPLMIGGVCIITSIIGTFFVKLGANNNIMGALYKGFIVTTILSALALWPITQFTVGIDTVYTIGAKEFTGMHLFFCGLVGLVVTGLLIWITEYYTSTEYRPVRSIAAASETGHGTNVIQGLAVSMEATAIPAIIIVAGIIVSYNLAALFGIAIAVTTMLALAGMIVALDAYGPVTDNAGGIAEMADMDEDVRKTTDALDAVGNTTKAVTKGYAIGSAGLGALVLFAAYTEDLQYFITNATAEQFSYFQGVTLDFSLKNPYIVVGLILGGMLPYLFGAMGMMAVGRAASSVVREVRRQFKEIPGIMEGTGKPDYGRAVDMLTKAAIKEMIIPSLLPLLAPIVVYFVIMGIADKSAAFATVGAMLLGVIVTGLFVAVSMTAGGGAWDNAKKYIEDGHHGGKGTDAHAAAVTGDTVGDPYKDTAGPAVNPMIKITNIIALLLLAVLAH</sequence>
<evidence type="ECO:0000256" key="9">
    <source>
        <dbReference type="HAMAP-Rule" id="MF_01129"/>
    </source>
</evidence>
<evidence type="ECO:0000256" key="4">
    <source>
        <dbReference type="ARBA" id="ARBA00022842"/>
    </source>
</evidence>
<keyword evidence="3 9" id="KW-0812">Transmembrane</keyword>
<comment type="function">
    <text evidence="9">Proton pump that utilizes the energy of pyrophosphate hydrolysis as the driving force for proton movement across the membrane. Generates a proton motive force.</text>
</comment>
<evidence type="ECO:0000256" key="3">
    <source>
        <dbReference type="ARBA" id="ARBA00022692"/>
    </source>
</evidence>
<comment type="subcellular location">
    <subcellularLocation>
        <location evidence="9">Cell membrane</location>
        <topology evidence="9">Multi-pass membrane protein</topology>
    </subcellularLocation>
    <subcellularLocation>
        <location evidence="1">Endomembrane system</location>
        <topology evidence="1">Multi-pass membrane protein</topology>
    </subcellularLocation>
</comment>
<evidence type="ECO:0000256" key="8">
    <source>
        <dbReference type="ARBA" id="ARBA00023136"/>
    </source>
</evidence>
<feature type="transmembrane region" description="Helical" evidence="9">
    <location>
        <begin position="585"/>
        <end position="606"/>
    </location>
</feature>
<accession>A0ABS3F7D3</accession>
<dbReference type="InterPro" id="IPR004131">
    <property type="entry name" value="PPase-energised_H-pump"/>
</dbReference>
<keyword evidence="7 9" id="KW-0406">Ion transport</keyword>
<keyword evidence="4 9" id="KW-0460">Magnesium</keyword>
<evidence type="ECO:0000256" key="2">
    <source>
        <dbReference type="ARBA" id="ARBA00022448"/>
    </source>
</evidence>
<dbReference type="EC" id="7.1.3.1" evidence="9"/>
<feature type="transmembrane region" description="Helical" evidence="9">
    <location>
        <begin position="516"/>
        <end position="539"/>
    </location>
</feature>
<organism evidence="10 11">
    <name type="scientific">Sneathiella sedimenti</name>
    <dbReference type="NCBI Taxonomy" id="2816034"/>
    <lineage>
        <taxon>Bacteria</taxon>
        <taxon>Pseudomonadati</taxon>
        <taxon>Pseudomonadota</taxon>
        <taxon>Alphaproteobacteria</taxon>
        <taxon>Sneathiellales</taxon>
        <taxon>Sneathiellaceae</taxon>
        <taxon>Sneathiella</taxon>
    </lineage>
</organism>
<feature type="transmembrane region" description="Helical" evidence="9">
    <location>
        <begin position="403"/>
        <end position="424"/>
    </location>
</feature>
<evidence type="ECO:0000256" key="6">
    <source>
        <dbReference type="ARBA" id="ARBA00022989"/>
    </source>
</evidence>
<feature type="transmembrane region" description="Helical" evidence="9">
    <location>
        <begin position="256"/>
        <end position="276"/>
    </location>
</feature>